<evidence type="ECO:0000256" key="3">
    <source>
        <dbReference type="ARBA" id="ARBA00023242"/>
    </source>
</evidence>
<gene>
    <name evidence="7" type="ORF">B0A48_18410</name>
</gene>
<dbReference type="Proteomes" id="UP000192596">
    <property type="component" value="Unassembled WGS sequence"/>
</dbReference>
<evidence type="ECO:0000313" key="8">
    <source>
        <dbReference type="Proteomes" id="UP000192596"/>
    </source>
</evidence>
<feature type="compositionally biased region" description="Basic and acidic residues" evidence="5">
    <location>
        <begin position="218"/>
        <end position="234"/>
    </location>
</feature>
<keyword evidence="3" id="KW-0539">Nucleus</keyword>
<feature type="region of interest" description="Disordered" evidence="5">
    <location>
        <begin position="196"/>
        <end position="312"/>
    </location>
</feature>
<evidence type="ECO:0000256" key="4">
    <source>
        <dbReference type="SAM" id="Coils"/>
    </source>
</evidence>
<reference evidence="8" key="1">
    <citation type="submission" date="2017-03" db="EMBL/GenBank/DDBJ databases">
        <title>Genomes of endolithic fungi from Antarctica.</title>
        <authorList>
            <person name="Coleine C."/>
            <person name="Masonjones S."/>
            <person name="Stajich J.E."/>
        </authorList>
    </citation>
    <scope>NUCLEOTIDE SEQUENCE [LARGE SCALE GENOMIC DNA]</scope>
    <source>
        <strain evidence="8">CCFEE 5527</strain>
    </source>
</reference>
<sequence>MGAKRPPSPEDDRELRNLIIKKDLRIDKLENEIASLNEQLAIATGDGGPSGLSRANEGQVVEGSDALSIKYEELHRRHLELQRKHDELQVRHERCDHVVKQAMTKYAAAKESARQWKAYISTKLAKDLAHDNAVGPAPTLPLDVSIEVDNAVASNDHDTTPKAVVPAADGFATVGGNHPTSKSSSDVAMHRAELPIRSSPPASDDHVPQVTSSQTTEGDEKFAGDDYHVVVKQESEDEPVVVSARTVKRRRSGSAVQMPPPRKVKREQQRSDGAGSAEKPFQLKSDEYSPPGRAGPHQVLRQETSDLDHLDGALRTPRRRLHGINIYDRAISEETTRPNAFRGHGLLRKTSSSLSDGDLPDMHELMLTRVEATSMSVAPQPSEAGDIAHLTVMPPVTRFGPERAPLRRISPNVRSIPRTGRRRRGSCDDAAAKAACLAEDGDETTSQVVVTEKGDFAPAVKSASAERLGAMLSDDTPSRLPVQRRLVQPNRRSLPKKSPPPTIHPPTIKIENSAATPAPAQFRPPRGLVAAPSPVRPEEEPLRLRHPSALSTSDFRINPAYQDTSFAFADTIRGRETRRCLPNCTLPTCCGGQFLEMARAGALPPTSKSRLDLLEAYLGLDWEATMQGYDDAKRKETVLEARAHDFAGKHGKHKEVFTRRASPPGYWNTGMPSTQEEEANREKARVIERDRVEGMWREAMRGGGRWVFRDE</sequence>
<keyword evidence="8" id="KW-1185">Reference proteome</keyword>
<evidence type="ECO:0000256" key="1">
    <source>
        <dbReference type="ARBA" id="ARBA00004123"/>
    </source>
</evidence>
<dbReference type="GO" id="GO:0005634">
    <property type="term" value="C:nucleus"/>
    <property type="evidence" value="ECO:0007669"/>
    <property type="project" value="UniProtKB-SubCell"/>
</dbReference>
<proteinExistence type="predicted"/>
<accession>A0A1V8S881</accession>
<name>A0A1V8S881_9PEZI</name>
<dbReference type="GO" id="GO:0006281">
    <property type="term" value="P:DNA repair"/>
    <property type="evidence" value="ECO:0007669"/>
    <property type="project" value="InterPro"/>
</dbReference>
<organism evidence="7 8">
    <name type="scientific">Cryoendolithus antarcticus</name>
    <dbReference type="NCBI Taxonomy" id="1507870"/>
    <lineage>
        <taxon>Eukaryota</taxon>
        <taxon>Fungi</taxon>
        <taxon>Dikarya</taxon>
        <taxon>Ascomycota</taxon>
        <taxon>Pezizomycotina</taxon>
        <taxon>Dothideomycetes</taxon>
        <taxon>Dothideomycetidae</taxon>
        <taxon>Cladosporiales</taxon>
        <taxon>Cladosporiaceae</taxon>
        <taxon>Cryoendolithus</taxon>
    </lineage>
</organism>
<evidence type="ECO:0000256" key="5">
    <source>
        <dbReference type="SAM" id="MobiDB-lite"/>
    </source>
</evidence>
<dbReference type="Pfam" id="PF08573">
    <property type="entry name" value="SAE2"/>
    <property type="match status" value="1"/>
</dbReference>
<feature type="coiled-coil region" evidence="4">
    <location>
        <begin position="19"/>
        <end position="46"/>
    </location>
</feature>
<dbReference type="InParanoid" id="A0A1V8S881"/>
<comment type="caution">
    <text evidence="7">The sequence shown here is derived from an EMBL/GenBank/DDBJ whole genome shotgun (WGS) entry which is preliminary data.</text>
</comment>
<feature type="compositionally biased region" description="Basic and acidic residues" evidence="5">
    <location>
        <begin position="303"/>
        <end position="312"/>
    </location>
</feature>
<feature type="domain" description="DNA endonuclease activator Ctp1 C-terminal" evidence="6">
    <location>
        <begin position="567"/>
        <end position="676"/>
    </location>
</feature>
<comment type="subcellular location">
    <subcellularLocation>
        <location evidence="1">Nucleus</location>
    </subcellularLocation>
</comment>
<evidence type="ECO:0000259" key="6">
    <source>
        <dbReference type="Pfam" id="PF08573"/>
    </source>
</evidence>
<protein>
    <recommendedName>
        <fullName evidence="6">DNA endonuclease activator Ctp1 C-terminal domain-containing protein</fullName>
    </recommendedName>
</protein>
<evidence type="ECO:0000313" key="7">
    <source>
        <dbReference type="EMBL" id="OQN95454.1"/>
    </source>
</evidence>
<feature type="region of interest" description="Disordered" evidence="5">
    <location>
        <begin position="489"/>
        <end position="544"/>
    </location>
</feature>
<dbReference type="AlphaFoldDB" id="A0A1V8S881"/>
<dbReference type="STRING" id="1507870.A0A1V8S881"/>
<dbReference type="InterPro" id="IPR013882">
    <property type="entry name" value="Ctp1_C"/>
</dbReference>
<evidence type="ECO:0000256" key="2">
    <source>
        <dbReference type="ARBA" id="ARBA00022763"/>
    </source>
</evidence>
<keyword evidence="4" id="KW-0175">Coiled coil</keyword>
<keyword evidence="2" id="KW-0227">DNA damage</keyword>
<dbReference type="EMBL" id="NAJO01000094">
    <property type="protein sequence ID" value="OQN95454.1"/>
    <property type="molecule type" value="Genomic_DNA"/>
</dbReference>
<feature type="region of interest" description="Disordered" evidence="5">
    <location>
        <begin position="660"/>
        <end position="681"/>
    </location>
</feature>
<dbReference type="OrthoDB" id="5801062at2759"/>